<reference evidence="2 3" key="1">
    <citation type="submission" date="2023-07" db="EMBL/GenBank/DDBJ databases">
        <title>Genomic Encyclopedia of Type Strains, Phase IV (KMG-IV): sequencing the most valuable type-strain genomes for metagenomic binning, comparative biology and taxonomic classification.</title>
        <authorList>
            <person name="Goeker M."/>
        </authorList>
    </citation>
    <scope>NUCLEOTIDE SEQUENCE [LARGE SCALE GENOMIC DNA]</scope>
    <source>
        <strain evidence="2 3">DSM 23494</strain>
    </source>
</reference>
<evidence type="ECO:0000313" key="2">
    <source>
        <dbReference type="EMBL" id="MDQ0270093.1"/>
    </source>
</evidence>
<evidence type="ECO:0000313" key="3">
    <source>
        <dbReference type="Proteomes" id="UP001238088"/>
    </source>
</evidence>
<feature type="transmembrane region" description="Helical" evidence="1">
    <location>
        <begin position="32"/>
        <end position="50"/>
    </location>
</feature>
<sequence length="128" mass="14127">MRYGLLLLLTVPALELIVLLMAGNTFGVGPTFLAILLTAIVGAYIAKRQGLETMRKMQRQLQYGEMPGQTLLDGVCIFIGGVLLIVPGFITDAVGILLLLPFVRNSLKAFIYKMIKKRIDHGNIKIIR</sequence>
<dbReference type="Pfam" id="PF04186">
    <property type="entry name" value="FxsA"/>
    <property type="match status" value="1"/>
</dbReference>
<dbReference type="PANTHER" id="PTHR35335">
    <property type="entry name" value="UPF0716 PROTEIN FXSA"/>
    <property type="match status" value="1"/>
</dbReference>
<feature type="transmembrane region" description="Helical" evidence="1">
    <location>
        <begin position="96"/>
        <end position="115"/>
    </location>
</feature>
<organism evidence="2 3">
    <name type="scientific">Cytobacillus purgationiresistens</name>
    <dbReference type="NCBI Taxonomy" id="863449"/>
    <lineage>
        <taxon>Bacteria</taxon>
        <taxon>Bacillati</taxon>
        <taxon>Bacillota</taxon>
        <taxon>Bacilli</taxon>
        <taxon>Bacillales</taxon>
        <taxon>Bacillaceae</taxon>
        <taxon>Cytobacillus</taxon>
    </lineage>
</organism>
<accession>A0ABU0AI28</accession>
<dbReference type="PANTHER" id="PTHR35335:SF1">
    <property type="entry name" value="UPF0716 PROTEIN FXSA"/>
    <property type="match status" value="1"/>
</dbReference>
<keyword evidence="3" id="KW-1185">Reference proteome</keyword>
<comment type="caution">
    <text evidence="2">The sequence shown here is derived from an EMBL/GenBank/DDBJ whole genome shotgun (WGS) entry which is preliminary data.</text>
</comment>
<dbReference type="RefSeq" id="WP_307474192.1">
    <property type="nucleotide sequence ID" value="NZ_JAUSUB010000006.1"/>
</dbReference>
<keyword evidence="1" id="KW-1133">Transmembrane helix</keyword>
<name>A0ABU0AI28_9BACI</name>
<evidence type="ECO:0000256" key="1">
    <source>
        <dbReference type="SAM" id="Phobius"/>
    </source>
</evidence>
<keyword evidence="1" id="KW-0472">Membrane</keyword>
<keyword evidence="1" id="KW-0812">Transmembrane</keyword>
<dbReference type="InterPro" id="IPR007313">
    <property type="entry name" value="FxsA"/>
</dbReference>
<proteinExistence type="predicted"/>
<feature type="transmembrane region" description="Helical" evidence="1">
    <location>
        <begin position="71"/>
        <end position="90"/>
    </location>
</feature>
<dbReference type="Proteomes" id="UP001238088">
    <property type="component" value="Unassembled WGS sequence"/>
</dbReference>
<protein>
    <submittedName>
        <fullName evidence="2">UPF0716 protein FxsA</fullName>
    </submittedName>
</protein>
<gene>
    <name evidence="2" type="ORF">J2S17_001965</name>
</gene>
<dbReference type="EMBL" id="JAUSUB010000006">
    <property type="protein sequence ID" value="MDQ0270093.1"/>
    <property type="molecule type" value="Genomic_DNA"/>
</dbReference>
<dbReference type="NCBIfam" id="NF008528">
    <property type="entry name" value="PRK11463.1-2"/>
    <property type="match status" value="1"/>
</dbReference>